<dbReference type="Proteomes" id="UP001433638">
    <property type="component" value="Unassembled WGS sequence"/>
</dbReference>
<evidence type="ECO:0000259" key="4">
    <source>
        <dbReference type="PROSITE" id="PS01124"/>
    </source>
</evidence>
<gene>
    <name evidence="5" type="ORF">ABNW52_02160</name>
</gene>
<dbReference type="PANTHER" id="PTHR11019:SF190">
    <property type="entry name" value="ARAC-FAMILY REGULATORY PROTEIN"/>
    <property type="match status" value="1"/>
</dbReference>
<protein>
    <submittedName>
        <fullName evidence="5">Helix-turn-helix transcriptional regulator</fullName>
    </submittedName>
</protein>
<dbReference type="SUPFAM" id="SSF51182">
    <property type="entry name" value="RmlC-like cupins"/>
    <property type="match status" value="1"/>
</dbReference>
<dbReference type="InterPro" id="IPR018062">
    <property type="entry name" value="HTH_AraC-typ_CS"/>
</dbReference>
<reference evidence="5" key="1">
    <citation type="submission" date="2024-06" db="EMBL/GenBank/DDBJ databases">
        <title>Genome sequence of Vogesella sp. MAHUQ-64.</title>
        <authorList>
            <person name="Huq M.A."/>
        </authorList>
    </citation>
    <scope>NUCLEOTIDE SEQUENCE</scope>
    <source>
        <strain evidence="5">MAHUQ-64</strain>
    </source>
</reference>
<dbReference type="CDD" id="cd06124">
    <property type="entry name" value="cupin_NimR-like_N"/>
    <property type="match status" value="1"/>
</dbReference>
<dbReference type="Pfam" id="PF12833">
    <property type="entry name" value="HTH_18"/>
    <property type="match status" value="1"/>
</dbReference>
<dbReference type="InterPro" id="IPR018060">
    <property type="entry name" value="HTH_AraC"/>
</dbReference>
<sequence length="274" mass="30972">MTELPFSAVDLSLPVPAPLYFRHEKYQADTEFDWHRHPWGQLNRISLGLLELELQLPRRTLAAPAEYLVWIPAGVPHAAHIRQALDYVSVYVADAQAASLPAQPCLIVQTPLIRALLDDFCQRGVTGLQDEWDVSQAQLLLQRLQQAGCVDDYLPDSDDRLLRPILLAMRAHAGDDTTLAAWAQRVHSTERTLARRFQQLLGMSFVQWRSRLRLLQALAWLKQGRTVSDIAAELGYATPSAFIAMFVKQTGITPDRYRRQLLADVPPRLTGCMQ</sequence>
<dbReference type="SUPFAM" id="SSF46689">
    <property type="entry name" value="Homeodomain-like"/>
    <property type="match status" value="2"/>
</dbReference>
<dbReference type="PRINTS" id="PR00032">
    <property type="entry name" value="HTHARAC"/>
</dbReference>
<dbReference type="EMBL" id="JBEFLD010000001">
    <property type="protein sequence ID" value="MEQ6289410.1"/>
    <property type="molecule type" value="Genomic_DNA"/>
</dbReference>
<proteinExistence type="predicted"/>
<keyword evidence="6" id="KW-1185">Reference proteome</keyword>
<organism evidence="5 6">
    <name type="scientific">Vogesella oryzagri</name>
    <dbReference type="NCBI Taxonomy" id="3160864"/>
    <lineage>
        <taxon>Bacteria</taxon>
        <taxon>Pseudomonadati</taxon>
        <taxon>Pseudomonadota</taxon>
        <taxon>Betaproteobacteria</taxon>
        <taxon>Neisseriales</taxon>
        <taxon>Chromobacteriaceae</taxon>
        <taxon>Vogesella</taxon>
    </lineage>
</organism>
<evidence type="ECO:0000256" key="1">
    <source>
        <dbReference type="ARBA" id="ARBA00023015"/>
    </source>
</evidence>
<feature type="domain" description="HTH araC/xylS-type" evidence="4">
    <location>
        <begin position="163"/>
        <end position="260"/>
    </location>
</feature>
<keyword evidence="2" id="KW-0238">DNA-binding</keyword>
<dbReference type="RefSeq" id="WP_349583358.1">
    <property type="nucleotide sequence ID" value="NZ_JBEFLD010000001.1"/>
</dbReference>
<evidence type="ECO:0000313" key="5">
    <source>
        <dbReference type="EMBL" id="MEQ6289410.1"/>
    </source>
</evidence>
<keyword evidence="1" id="KW-0805">Transcription regulation</keyword>
<evidence type="ECO:0000256" key="2">
    <source>
        <dbReference type="ARBA" id="ARBA00023125"/>
    </source>
</evidence>
<evidence type="ECO:0000313" key="6">
    <source>
        <dbReference type="Proteomes" id="UP001433638"/>
    </source>
</evidence>
<evidence type="ECO:0000256" key="3">
    <source>
        <dbReference type="ARBA" id="ARBA00023163"/>
    </source>
</evidence>
<dbReference type="PROSITE" id="PS01124">
    <property type="entry name" value="HTH_ARAC_FAMILY_2"/>
    <property type="match status" value="1"/>
</dbReference>
<dbReference type="PROSITE" id="PS00041">
    <property type="entry name" value="HTH_ARAC_FAMILY_1"/>
    <property type="match status" value="1"/>
</dbReference>
<keyword evidence="3" id="KW-0804">Transcription</keyword>
<dbReference type="SMART" id="SM00342">
    <property type="entry name" value="HTH_ARAC"/>
    <property type="match status" value="1"/>
</dbReference>
<dbReference type="InterPro" id="IPR011051">
    <property type="entry name" value="RmlC_Cupin_sf"/>
</dbReference>
<accession>A0ABV1M1B5</accession>
<comment type="caution">
    <text evidence="5">The sequence shown here is derived from an EMBL/GenBank/DDBJ whole genome shotgun (WGS) entry which is preliminary data.</text>
</comment>
<dbReference type="InterPro" id="IPR009057">
    <property type="entry name" value="Homeodomain-like_sf"/>
</dbReference>
<dbReference type="PANTHER" id="PTHR11019">
    <property type="entry name" value="HTH-TYPE TRANSCRIPTIONAL REGULATOR NIMR"/>
    <property type="match status" value="1"/>
</dbReference>
<dbReference type="Gene3D" id="1.10.10.60">
    <property type="entry name" value="Homeodomain-like"/>
    <property type="match status" value="1"/>
</dbReference>
<name>A0ABV1M1B5_9NEIS</name>
<dbReference type="InterPro" id="IPR020449">
    <property type="entry name" value="Tscrpt_reg_AraC-type_HTH"/>
</dbReference>